<keyword evidence="4" id="KW-1185">Reference proteome</keyword>
<accession>A0ABZ1BP99</accession>
<dbReference type="SMART" id="SM01208">
    <property type="entry name" value="G5"/>
    <property type="match status" value="1"/>
</dbReference>
<evidence type="ECO:0000256" key="1">
    <source>
        <dbReference type="ARBA" id="ARBA00022729"/>
    </source>
</evidence>
<dbReference type="Proteomes" id="UP001333102">
    <property type="component" value="Chromosome"/>
</dbReference>
<gene>
    <name evidence="3" type="ORF">VLY81_00395</name>
</gene>
<dbReference type="RefSeq" id="WP_324669026.1">
    <property type="nucleotide sequence ID" value="NZ_CP141614.1"/>
</dbReference>
<dbReference type="Gene3D" id="2.20.230.10">
    <property type="entry name" value="Resuscitation-promoting factor rpfb"/>
    <property type="match status" value="1"/>
</dbReference>
<dbReference type="EMBL" id="CP141614">
    <property type="protein sequence ID" value="WRP14664.1"/>
    <property type="molecule type" value="Genomic_DNA"/>
</dbReference>
<dbReference type="InterPro" id="IPR007391">
    <property type="entry name" value="Vancomycin_resist_VanW"/>
</dbReference>
<dbReference type="PROSITE" id="PS51109">
    <property type="entry name" value="G5"/>
    <property type="match status" value="1"/>
</dbReference>
<dbReference type="InterPro" id="IPR052913">
    <property type="entry name" value="Glycopeptide_resist_protein"/>
</dbReference>
<feature type="domain" description="G5" evidence="2">
    <location>
        <begin position="166"/>
        <end position="246"/>
    </location>
</feature>
<dbReference type="PANTHER" id="PTHR35788:SF1">
    <property type="entry name" value="EXPORTED PROTEIN"/>
    <property type="match status" value="1"/>
</dbReference>
<reference evidence="4" key="1">
    <citation type="submission" date="2023-12" db="EMBL/GenBank/DDBJ databases">
        <title>Novel isolates from deep terrestrial aquifers shed light on the physiology and ecology of the class Limnochordia.</title>
        <authorList>
            <person name="Karnachuk O.V."/>
            <person name="Lukina A.P."/>
            <person name="Avakyan M.R."/>
            <person name="Kadnikov V."/>
            <person name="Begmatov S."/>
            <person name="Beletsky A.V."/>
            <person name="Mardanov A.V."/>
            <person name="Ravin N.V."/>
        </authorList>
    </citation>
    <scope>NUCLEOTIDE SEQUENCE [LARGE SCALE GENOMIC DNA]</scope>
    <source>
        <strain evidence="4">LN</strain>
    </source>
</reference>
<dbReference type="PANTHER" id="PTHR35788">
    <property type="entry name" value="EXPORTED PROTEIN-RELATED"/>
    <property type="match status" value="1"/>
</dbReference>
<evidence type="ECO:0000259" key="2">
    <source>
        <dbReference type="PROSITE" id="PS51109"/>
    </source>
</evidence>
<dbReference type="Pfam" id="PF04294">
    <property type="entry name" value="VanW"/>
    <property type="match status" value="1"/>
</dbReference>
<organism evidence="3 4">
    <name type="scientific">Geochorda subterranea</name>
    <dbReference type="NCBI Taxonomy" id="3109564"/>
    <lineage>
        <taxon>Bacteria</taxon>
        <taxon>Bacillati</taxon>
        <taxon>Bacillota</taxon>
        <taxon>Limnochordia</taxon>
        <taxon>Limnochordales</taxon>
        <taxon>Geochordaceae</taxon>
        <taxon>Geochorda</taxon>
    </lineage>
</organism>
<keyword evidence="1" id="KW-0732">Signal</keyword>
<protein>
    <submittedName>
        <fullName evidence="3">VanW family protein</fullName>
    </submittedName>
</protein>
<proteinExistence type="predicted"/>
<dbReference type="Pfam" id="PF07501">
    <property type="entry name" value="G5"/>
    <property type="match status" value="1"/>
</dbReference>
<name>A0ABZ1BP99_9FIRM</name>
<dbReference type="InterPro" id="IPR011098">
    <property type="entry name" value="G5_dom"/>
</dbReference>
<sequence>MAPSLAEAELQPLTSPRPLGGYVTRYDPLQQERAVNIAIAAQTLDGLVLRPGATFSFNEVVGPRVRERGYREAPVLVNGRFTLDVGGGVCQTSTTLYNAALLSGLLARVRAPHSRPVWYVPLARDAAVAWGLIDLKLQNPHPYPVAISARADGDHLTVRLWAPSDAVTLPWQLRTVVERATPAGVEWRFDPSLAPGDRRLDQEGRTGYVATLWRELPLYGPAVGRQRVNVSSYPPSAAVVRVGPEDETAAAGLP</sequence>
<evidence type="ECO:0000313" key="4">
    <source>
        <dbReference type="Proteomes" id="UP001333102"/>
    </source>
</evidence>
<evidence type="ECO:0000313" key="3">
    <source>
        <dbReference type="EMBL" id="WRP14664.1"/>
    </source>
</evidence>